<evidence type="ECO:0000259" key="13">
    <source>
        <dbReference type="PROSITE" id="PS52004"/>
    </source>
</evidence>
<comment type="catalytic activity">
    <reaction evidence="11">
        <text>(9Z)-hexadecenoyl-[ACP] + malonyl-[ACP] + H(+) = 3-oxo-(11Z)-octadecenoyl-[ACP] + holo-[ACP] + CO2</text>
        <dbReference type="Rhea" id="RHEA:55040"/>
        <dbReference type="Rhea" id="RHEA-COMP:9623"/>
        <dbReference type="Rhea" id="RHEA-COMP:9685"/>
        <dbReference type="Rhea" id="RHEA-COMP:10800"/>
        <dbReference type="Rhea" id="RHEA-COMP:14074"/>
        <dbReference type="ChEBI" id="CHEBI:15378"/>
        <dbReference type="ChEBI" id="CHEBI:16526"/>
        <dbReference type="ChEBI" id="CHEBI:64479"/>
        <dbReference type="ChEBI" id="CHEBI:78449"/>
        <dbReference type="ChEBI" id="CHEBI:83989"/>
        <dbReference type="ChEBI" id="CHEBI:138538"/>
        <dbReference type="EC" id="2.3.1.179"/>
    </reaction>
</comment>
<dbReference type="GO" id="GO:0030497">
    <property type="term" value="P:fatty acid elongation"/>
    <property type="evidence" value="ECO:0007669"/>
    <property type="project" value="UniProtKB-ARBA"/>
</dbReference>
<dbReference type="InterPro" id="IPR017568">
    <property type="entry name" value="3-oxoacyl-ACP_synth-2"/>
</dbReference>
<dbReference type="GO" id="GO:0005829">
    <property type="term" value="C:cytosol"/>
    <property type="evidence" value="ECO:0007669"/>
    <property type="project" value="TreeGrafter"/>
</dbReference>
<evidence type="ECO:0000256" key="7">
    <source>
        <dbReference type="ARBA" id="ARBA00022832"/>
    </source>
</evidence>
<dbReference type="EC" id="2.3.1.179" evidence="3 11"/>
<dbReference type="Pfam" id="PF00109">
    <property type="entry name" value="ketoacyl-synt"/>
    <property type="match status" value="1"/>
</dbReference>
<dbReference type="UniPathway" id="UPA00094"/>
<reference evidence="14" key="1">
    <citation type="submission" date="2020-02" db="EMBL/GenBank/DDBJ databases">
        <authorList>
            <person name="Meier V. D."/>
        </authorList>
    </citation>
    <scope>NUCLEOTIDE SEQUENCE</scope>
    <source>
        <strain evidence="14">AVDCRST_MAG43</strain>
    </source>
</reference>
<dbReference type="InterPro" id="IPR014031">
    <property type="entry name" value="Ketoacyl_synth_C"/>
</dbReference>
<evidence type="ECO:0000256" key="12">
    <source>
        <dbReference type="RuleBase" id="RU003694"/>
    </source>
</evidence>
<dbReference type="PROSITE" id="PS52004">
    <property type="entry name" value="KS3_2"/>
    <property type="match status" value="1"/>
</dbReference>
<dbReference type="InterPro" id="IPR000794">
    <property type="entry name" value="Beta-ketoacyl_synthase"/>
</dbReference>
<protein>
    <recommendedName>
        <fullName evidence="4 11">3-oxoacyl-[acyl-carrier-protein] synthase 2</fullName>
        <ecNumber evidence="3 11">2.3.1.179</ecNumber>
    </recommendedName>
</protein>
<dbReference type="SUPFAM" id="SSF53901">
    <property type="entry name" value="Thiolase-like"/>
    <property type="match status" value="2"/>
</dbReference>
<evidence type="ECO:0000256" key="11">
    <source>
        <dbReference type="PIRNR" id="PIRNR000447"/>
    </source>
</evidence>
<dbReference type="InterPro" id="IPR020841">
    <property type="entry name" value="PKS_Beta-ketoAc_synthase_dom"/>
</dbReference>
<accession>A0A6J4U6J7</accession>
<dbReference type="CDD" id="cd00834">
    <property type="entry name" value="KAS_I_II"/>
    <property type="match status" value="1"/>
</dbReference>
<dbReference type="NCBIfam" id="NF005589">
    <property type="entry name" value="PRK07314.1"/>
    <property type="match status" value="1"/>
</dbReference>
<comment type="pathway">
    <text evidence="1 11">Lipid metabolism; fatty acid biosynthesis.</text>
</comment>
<dbReference type="InterPro" id="IPR014030">
    <property type="entry name" value="Ketoacyl_synth_N"/>
</dbReference>
<keyword evidence="7" id="KW-0276">Fatty acid metabolism</keyword>
<dbReference type="PIRSF" id="PIRSF000447">
    <property type="entry name" value="KAS_II"/>
    <property type="match status" value="1"/>
</dbReference>
<evidence type="ECO:0000256" key="4">
    <source>
        <dbReference type="ARBA" id="ARBA00014657"/>
    </source>
</evidence>
<evidence type="ECO:0000256" key="1">
    <source>
        <dbReference type="ARBA" id="ARBA00005194"/>
    </source>
</evidence>
<keyword evidence="10 11" id="KW-0012">Acyltransferase</keyword>
<dbReference type="NCBIfam" id="TIGR03150">
    <property type="entry name" value="fabF"/>
    <property type="match status" value="1"/>
</dbReference>
<comment type="function">
    <text evidence="11">Involved in the type II fatty acid elongation cycle. Catalyzes the elongation of a wide range of acyl-ACP by the addition of two carbons from malonyl-ACP to an acyl acceptor. Can efficiently catalyze the conversion of palmitoleoyl-ACP (cis-hexadec-9-enoyl-ACP) to cis-vaccenoyl-ACP (cis-octadec-11-enoyl-ACP), an essential step in the thermal regulation of fatty acid composition.</text>
</comment>
<keyword evidence="5 11" id="KW-0444">Lipid biosynthesis</keyword>
<proteinExistence type="inferred from homology"/>
<dbReference type="FunFam" id="3.40.47.10:FF:000029">
    <property type="entry name" value="3-oxoacyl-[acyl-carrier-protein] synthase 1"/>
    <property type="match status" value="1"/>
</dbReference>
<dbReference type="Pfam" id="PF02801">
    <property type="entry name" value="Ketoacyl-synt_C"/>
    <property type="match status" value="1"/>
</dbReference>
<name>A0A6J4U6J7_9BACT</name>
<keyword evidence="8" id="KW-0443">Lipid metabolism</keyword>
<dbReference type="Gene3D" id="3.40.47.10">
    <property type="match status" value="1"/>
</dbReference>
<evidence type="ECO:0000313" key="14">
    <source>
        <dbReference type="EMBL" id="CAA9542195.1"/>
    </source>
</evidence>
<keyword evidence="9 11" id="KW-0275">Fatty acid biosynthesis</keyword>
<evidence type="ECO:0000256" key="8">
    <source>
        <dbReference type="ARBA" id="ARBA00023098"/>
    </source>
</evidence>
<evidence type="ECO:0000256" key="5">
    <source>
        <dbReference type="ARBA" id="ARBA00022516"/>
    </source>
</evidence>
<dbReference type="EMBL" id="CADCWI010000013">
    <property type="protein sequence ID" value="CAA9542195.1"/>
    <property type="molecule type" value="Genomic_DNA"/>
</dbReference>
<sequence>MSARRTSTMNERRRVVVTGLGVLSALGMSPDELWASLIAGKSAMAPIQRFDTSQYRTRFAAEMTTFDPATVLDRKQARRMDRFTQFAVVAARQAVAQSGVDVCLNPERVGVVLGSALSGFETFETATETMLFKGPRRVSPFAVPMTIPNMAPGTVAIDLGARGPAFAHASAFASSAHSIGEAMRMIQDGRADVVLAGGSEACITPLALAGFDAMGSLSRHNDAPERAVRPFDRERDGCAMAEGAGILVLEALDHAHERGANSLAELAGYGATADAFHEVQIAPEGQGIARAMSLAMKEAEVDPSDIGYLNAHGTATVMNDAYETTAIKHAFGSAADSLAISSTKSMTGHLLGAAGGLEAAISIMAMTEGVLPPTINLTHPDPACDLDYIPGEARQLRIDTVMSNSMGFGGHNVSLVFRKV</sequence>
<dbReference type="PANTHER" id="PTHR11712:SF336">
    <property type="entry name" value="3-OXOACYL-[ACYL-CARRIER-PROTEIN] SYNTHASE, MITOCHONDRIAL"/>
    <property type="match status" value="1"/>
</dbReference>
<comment type="catalytic activity">
    <reaction evidence="11">
        <text>a fatty acyl-[ACP] + malonyl-[ACP] + H(+) = a 3-oxoacyl-[ACP] + holo-[ACP] + CO2</text>
        <dbReference type="Rhea" id="RHEA:22836"/>
        <dbReference type="Rhea" id="RHEA-COMP:9623"/>
        <dbReference type="Rhea" id="RHEA-COMP:9685"/>
        <dbReference type="Rhea" id="RHEA-COMP:9916"/>
        <dbReference type="Rhea" id="RHEA-COMP:14125"/>
        <dbReference type="ChEBI" id="CHEBI:15378"/>
        <dbReference type="ChEBI" id="CHEBI:16526"/>
        <dbReference type="ChEBI" id="CHEBI:64479"/>
        <dbReference type="ChEBI" id="CHEBI:78449"/>
        <dbReference type="ChEBI" id="CHEBI:78776"/>
        <dbReference type="ChEBI" id="CHEBI:138651"/>
    </reaction>
</comment>
<comment type="similarity">
    <text evidence="2 11 12">Belongs to the thiolase-like superfamily. Beta-ketoacyl-ACP synthases family.</text>
</comment>
<dbReference type="GO" id="GO:0004315">
    <property type="term" value="F:3-oxoacyl-[acyl-carrier-protein] synthase activity"/>
    <property type="evidence" value="ECO:0007669"/>
    <property type="project" value="UniProtKB-UniRule"/>
</dbReference>
<dbReference type="AlphaFoldDB" id="A0A6J4U6J7"/>
<feature type="domain" description="Ketosynthase family 3 (KS3)" evidence="13">
    <location>
        <begin position="12"/>
        <end position="419"/>
    </location>
</feature>
<evidence type="ECO:0000256" key="10">
    <source>
        <dbReference type="ARBA" id="ARBA00023315"/>
    </source>
</evidence>
<dbReference type="PANTHER" id="PTHR11712">
    <property type="entry name" value="POLYKETIDE SYNTHASE-RELATED"/>
    <property type="match status" value="1"/>
</dbReference>
<dbReference type="InterPro" id="IPR016039">
    <property type="entry name" value="Thiolase-like"/>
</dbReference>
<gene>
    <name evidence="14" type="ORF">AVDCRST_MAG43-232</name>
</gene>
<dbReference type="SMART" id="SM00825">
    <property type="entry name" value="PKS_KS"/>
    <property type="match status" value="1"/>
</dbReference>
<evidence type="ECO:0000256" key="9">
    <source>
        <dbReference type="ARBA" id="ARBA00023160"/>
    </source>
</evidence>
<evidence type="ECO:0000256" key="2">
    <source>
        <dbReference type="ARBA" id="ARBA00008467"/>
    </source>
</evidence>
<organism evidence="14">
    <name type="scientific">uncultured Thermomicrobiales bacterium</name>
    <dbReference type="NCBI Taxonomy" id="1645740"/>
    <lineage>
        <taxon>Bacteria</taxon>
        <taxon>Pseudomonadati</taxon>
        <taxon>Thermomicrobiota</taxon>
        <taxon>Thermomicrobia</taxon>
        <taxon>Thermomicrobiales</taxon>
        <taxon>environmental samples</taxon>
    </lineage>
</organism>
<dbReference type="FunFam" id="3.40.47.10:FF:000018">
    <property type="entry name" value="3-oxoacyl-[acyl-carrier-protein] synthase 2"/>
    <property type="match status" value="1"/>
</dbReference>
<evidence type="ECO:0000256" key="6">
    <source>
        <dbReference type="ARBA" id="ARBA00022679"/>
    </source>
</evidence>
<keyword evidence="6 11" id="KW-0808">Transferase</keyword>
<evidence type="ECO:0000256" key="3">
    <source>
        <dbReference type="ARBA" id="ARBA00012356"/>
    </source>
</evidence>